<comment type="caution">
    <text evidence="1">The sequence shown here is derived from an EMBL/GenBank/DDBJ whole genome shotgun (WGS) entry which is preliminary data.</text>
</comment>
<organism evidence="1 2">
    <name type="scientific">Capsicum annuum</name>
    <name type="common">Capsicum pepper</name>
    <dbReference type="NCBI Taxonomy" id="4072"/>
    <lineage>
        <taxon>Eukaryota</taxon>
        <taxon>Viridiplantae</taxon>
        <taxon>Streptophyta</taxon>
        <taxon>Embryophyta</taxon>
        <taxon>Tracheophyta</taxon>
        <taxon>Spermatophyta</taxon>
        <taxon>Magnoliopsida</taxon>
        <taxon>eudicotyledons</taxon>
        <taxon>Gunneridae</taxon>
        <taxon>Pentapetalae</taxon>
        <taxon>asterids</taxon>
        <taxon>lamiids</taxon>
        <taxon>Solanales</taxon>
        <taxon>Solanaceae</taxon>
        <taxon>Solanoideae</taxon>
        <taxon>Capsiceae</taxon>
        <taxon>Capsicum</taxon>
    </lineage>
</organism>
<dbReference type="Gramene" id="PHT65046">
    <property type="protein sequence ID" value="PHT65046"/>
    <property type="gene ID" value="T459_29471"/>
</dbReference>
<dbReference type="Proteomes" id="UP000222542">
    <property type="component" value="Unassembled WGS sequence"/>
</dbReference>
<accession>A0A2G2Y5L0</accession>
<sequence>MVATRSSSSSTAQGYNKRSSTFKKCCLICTPTIVPAVVSPPVPSKVSNGNTPTTTIAPEQVLPSLGSTIDRPLQVLCDEEEEQRERKLNLNPLSRLDQALKQPVTKCYHKMNEQSKKMISNIKSLLVFNLTSKTTTNVDNMVTFAVGAFTVLNCLGADYDRFYRDVKDLISKKYDLHTEERKGDMLSLSELERKYEEVVILVDDLQEQIEHIGGELNSQKGKVENGTSGEGN</sequence>
<evidence type="ECO:0000313" key="1">
    <source>
        <dbReference type="EMBL" id="PHT65046.1"/>
    </source>
</evidence>
<dbReference type="STRING" id="4072.A0A2G2Y5L0"/>
<gene>
    <name evidence="1" type="ORF">T459_29471</name>
</gene>
<proteinExistence type="predicted"/>
<dbReference type="EMBL" id="AYRZ02000012">
    <property type="protein sequence ID" value="PHT65046.1"/>
    <property type="molecule type" value="Genomic_DNA"/>
</dbReference>
<reference evidence="1 2" key="2">
    <citation type="journal article" date="2017" name="Genome Biol.">
        <title>New reference genome sequences of hot pepper reveal the massive evolution of plant disease-resistance genes by retroduplication.</title>
        <authorList>
            <person name="Kim S."/>
            <person name="Park J."/>
            <person name="Yeom S.I."/>
            <person name="Kim Y.M."/>
            <person name="Seo E."/>
            <person name="Kim K.T."/>
            <person name="Kim M.S."/>
            <person name="Lee J.M."/>
            <person name="Cheong K."/>
            <person name="Shin H.S."/>
            <person name="Kim S.B."/>
            <person name="Han K."/>
            <person name="Lee J."/>
            <person name="Park M."/>
            <person name="Lee H.A."/>
            <person name="Lee H.Y."/>
            <person name="Lee Y."/>
            <person name="Oh S."/>
            <person name="Lee J.H."/>
            <person name="Choi E."/>
            <person name="Choi E."/>
            <person name="Lee S.E."/>
            <person name="Jeon J."/>
            <person name="Kim H."/>
            <person name="Choi G."/>
            <person name="Song H."/>
            <person name="Lee J."/>
            <person name="Lee S.C."/>
            <person name="Kwon J.K."/>
            <person name="Lee H.Y."/>
            <person name="Koo N."/>
            <person name="Hong Y."/>
            <person name="Kim R.W."/>
            <person name="Kang W.H."/>
            <person name="Huh J.H."/>
            <person name="Kang B.C."/>
            <person name="Yang T.J."/>
            <person name="Lee Y.H."/>
            <person name="Bennetzen J.L."/>
            <person name="Choi D."/>
        </authorList>
    </citation>
    <scope>NUCLEOTIDE SEQUENCE [LARGE SCALE GENOMIC DNA]</scope>
    <source>
        <strain evidence="2">cv. CM334</strain>
    </source>
</reference>
<dbReference type="AlphaFoldDB" id="A0A2G2Y5L0"/>
<evidence type="ECO:0000313" key="2">
    <source>
        <dbReference type="Proteomes" id="UP000222542"/>
    </source>
</evidence>
<reference evidence="1 2" key="1">
    <citation type="journal article" date="2014" name="Nat. Genet.">
        <title>Genome sequence of the hot pepper provides insights into the evolution of pungency in Capsicum species.</title>
        <authorList>
            <person name="Kim S."/>
            <person name="Park M."/>
            <person name="Yeom S.I."/>
            <person name="Kim Y.M."/>
            <person name="Lee J.M."/>
            <person name="Lee H.A."/>
            <person name="Seo E."/>
            <person name="Choi J."/>
            <person name="Cheong K."/>
            <person name="Kim K.T."/>
            <person name="Jung K."/>
            <person name="Lee G.W."/>
            <person name="Oh S.K."/>
            <person name="Bae C."/>
            <person name="Kim S.B."/>
            <person name="Lee H.Y."/>
            <person name="Kim S.Y."/>
            <person name="Kim M.S."/>
            <person name="Kang B.C."/>
            <person name="Jo Y.D."/>
            <person name="Yang H.B."/>
            <person name="Jeong H.J."/>
            <person name="Kang W.H."/>
            <person name="Kwon J.K."/>
            <person name="Shin C."/>
            <person name="Lim J.Y."/>
            <person name="Park J.H."/>
            <person name="Huh J.H."/>
            <person name="Kim J.S."/>
            <person name="Kim B.D."/>
            <person name="Cohen O."/>
            <person name="Paran I."/>
            <person name="Suh M.C."/>
            <person name="Lee S.B."/>
            <person name="Kim Y.K."/>
            <person name="Shin Y."/>
            <person name="Noh S.J."/>
            <person name="Park J."/>
            <person name="Seo Y.S."/>
            <person name="Kwon S.Y."/>
            <person name="Kim H.A."/>
            <person name="Park J.M."/>
            <person name="Kim H.J."/>
            <person name="Choi S.B."/>
            <person name="Bosland P.W."/>
            <person name="Reeves G."/>
            <person name="Jo S.H."/>
            <person name="Lee B.W."/>
            <person name="Cho H.T."/>
            <person name="Choi H.S."/>
            <person name="Lee M.S."/>
            <person name="Yu Y."/>
            <person name="Do Choi Y."/>
            <person name="Park B.S."/>
            <person name="van Deynze A."/>
            <person name="Ashrafi H."/>
            <person name="Hill T."/>
            <person name="Kim W.T."/>
            <person name="Pai H.S."/>
            <person name="Ahn H.K."/>
            <person name="Yeam I."/>
            <person name="Giovannoni J.J."/>
            <person name="Rose J.K."/>
            <person name="Sorensen I."/>
            <person name="Lee S.J."/>
            <person name="Kim R.W."/>
            <person name="Choi I.Y."/>
            <person name="Choi B.S."/>
            <person name="Lim J.S."/>
            <person name="Lee Y.H."/>
            <person name="Choi D."/>
        </authorList>
    </citation>
    <scope>NUCLEOTIDE SEQUENCE [LARGE SCALE GENOMIC DNA]</scope>
    <source>
        <strain evidence="2">cv. CM334</strain>
    </source>
</reference>
<keyword evidence="2" id="KW-1185">Reference proteome</keyword>
<name>A0A2G2Y5L0_CAPAN</name>
<protein>
    <submittedName>
        <fullName evidence="1">Uncharacterized protein</fullName>
    </submittedName>
</protein>